<dbReference type="STRING" id="667128.HMPREF0621_0468"/>
<comment type="caution">
    <text evidence="3">The sequence shown here is derived from an EMBL/GenBank/DDBJ whole genome shotgun (WGS) entry which is preliminary data.</text>
</comment>
<dbReference type="HOGENOM" id="CLU_180761_0_0_6"/>
<feature type="region of interest" description="Disordered" evidence="1">
    <location>
        <begin position="50"/>
        <end position="70"/>
    </location>
</feature>
<sequence>MKKIFTLFMLLSLYACSAKQPDAPITLDYKVVEEYQQKVMTGDTVPAHKKKAYSDSVESPLNASDSRVKQDKRAIYSRPVLIMPSVGYHYSHYR</sequence>
<evidence type="ECO:0000313" key="3">
    <source>
        <dbReference type="EMBL" id="EEX50881.1"/>
    </source>
</evidence>
<organism evidence="3 4">
    <name type="scientific">Pasteurella dagmatis ATCC 43325</name>
    <dbReference type="NCBI Taxonomy" id="667128"/>
    <lineage>
        <taxon>Bacteria</taxon>
        <taxon>Pseudomonadati</taxon>
        <taxon>Pseudomonadota</taxon>
        <taxon>Gammaproteobacteria</taxon>
        <taxon>Pasteurellales</taxon>
        <taxon>Pasteurellaceae</taxon>
        <taxon>Pasteurella</taxon>
    </lineage>
</organism>
<feature type="signal peptide" evidence="2">
    <location>
        <begin position="1"/>
        <end position="17"/>
    </location>
</feature>
<evidence type="ECO:0008006" key="5">
    <source>
        <dbReference type="Google" id="ProtNLM"/>
    </source>
</evidence>
<evidence type="ECO:0000256" key="1">
    <source>
        <dbReference type="SAM" id="MobiDB-lite"/>
    </source>
</evidence>
<feature type="compositionally biased region" description="Polar residues" evidence="1">
    <location>
        <begin position="56"/>
        <end position="65"/>
    </location>
</feature>
<dbReference type="OrthoDB" id="5690882at2"/>
<dbReference type="PROSITE" id="PS51257">
    <property type="entry name" value="PROKAR_LIPOPROTEIN"/>
    <property type="match status" value="1"/>
</dbReference>
<name>C9PN94_9PAST</name>
<dbReference type="Proteomes" id="UP000005519">
    <property type="component" value="Unassembled WGS sequence"/>
</dbReference>
<protein>
    <recommendedName>
        <fullName evidence="5">Lipoprotein</fullName>
    </recommendedName>
</protein>
<feature type="chain" id="PRO_5002998418" description="Lipoprotein" evidence="2">
    <location>
        <begin position="18"/>
        <end position="94"/>
    </location>
</feature>
<evidence type="ECO:0000313" key="4">
    <source>
        <dbReference type="Proteomes" id="UP000005519"/>
    </source>
</evidence>
<evidence type="ECO:0000256" key="2">
    <source>
        <dbReference type="SAM" id="SignalP"/>
    </source>
</evidence>
<reference evidence="3 4" key="1">
    <citation type="submission" date="2009-10" db="EMBL/GenBank/DDBJ databases">
        <authorList>
            <person name="Muzny D."/>
            <person name="Qin X."/>
            <person name="Deng J."/>
            <person name="Jiang H."/>
            <person name="Liu Y."/>
            <person name="Qu J."/>
            <person name="Song X.-Z."/>
            <person name="Zhang L."/>
            <person name="Thornton R."/>
            <person name="Coyle M."/>
            <person name="Francisco L."/>
            <person name="Jackson L."/>
            <person name="Javaid M."/>
            <person name="Korchina V."/>
            <person name="Kovar C."/>
            <person name="Mata R."/>
            <person name="Mathew T."/>
            <person name="Ngo R."/>
            <person name="Nguyen L."/>
            <person name="Nguyen N."/>
            <person name="Okwuonu G."/>
            <person name="Ongeri F."/>
            <person name="Pham C."/>
            <person name="Simmons D."/>
            <person name="Wilczek-Boney K."/>
            <person name="Hale W."/>
            <person name="Jakkamsetti A."/>
            <person name="Pham P."/>
            <person name="Ruth R."/>
            <person name="San Lucas F."/>
            <person name="Warren J."/>
            <person name="Zhang J."/>
            <person name="Zhao Z."/>
            <person name="Zhou C."/>
            <person name="Zhu D."/>
            <person name="Lee S."/>
            <person name="Bess C."/>
            <person name="Blankenburg K."/>
            <person name="Forbes L."/>
            <person name="Fu Q."/>
            <person name="Gubbala S."/>
            <person name="Hirani K."/>
            <person name="Jayaseelan J.C."/>
            <person name="Lara F."/>
            <person name="Munidasa M."/>
            <person name="Palculict T."/>
            <person name="Patil S."/>
            <person name="Pu L.-L."/>
            <person name="Saada N."/>
            <person name="Tang L."/>
            <person name="Weissenberger G."/>
            <person name="Zhu Y."/>
            <person name="Hemphill L."/>
            <person name="Shang Y."/>
            <person name="Youmans B."/>
            <person name="Ayvaz T."/>
            <person name="Ross M."/>
            <person name="Santibanez J."/>
            <person name="Aqrawi P."/>
            <person name="Gross S."/>
            <person name="Joshi V."/>
            <person name="Fowler G."/>
            <person name="Nazareth L."/>
            <person name="Reid J."/>
            <person name="Worley K."/>
            <person name="Petrosino J."/>
            <person name="Highlander S."/>
            <person name="Gibbs R."/>
        </authorList>
    </citation>
    <scope>NUCLEOTIDE SEQUENCE [LARGE SCALE GENOMIC DNA]</scope>
    <source>
        <strain evidence="3 4">ATCC 43325</strain>
    </source>
</reference>
<dbReference type="AlphaFoldDB" id="C9PN94"/>
<gene>
    <name evidence="3" type="ORF">HMPREF0621_0468</name>
</gene>
<accession>C9PN94</accession>
<proteinExistence type="predicted"/>
<dbReference type="EMBL" id="ACZR01000005">
    <property type="protein sequence ID" value="EEX50881.1"/>
    <property type="molecule type" value="Genomic_DNA"/>
</dbReference>
<keyword evidence="2" id="KW-0732">Signal</keyword>
<keyword evidence="4" id="KW-1185">Reference proteome</keyword>
<dbReference type="RefSeq" id="WP_005763146.1">
    <property type="nucleotide sequence ID" value="NZ_GG704811.1"/>
</dbReference>